<evidence type="ECO:0000256" key="1">
    <source>
        <dbReference type="SAM" id="Coils"/>
    </source>
</evidence>
<gene>
    <name evidence="2" type="primary">Ccdc27</name>
    <name evidence="2" type="ORF">SCYSUP_R07585</name>
</gene>
<dbReference type="InterPro" id="IPR052642">
    <property type="entry name" value="CC-FHA_domain"/>
</dbReference>
<keyword evidence="3" id="KW-1185">Reference proteome</keyword>
<feature type="non-terminal residue" evidence="2">
    <location>
        <position position="1"/>
    </location>
</feature>
<reference evidence="2 3" key="1">
    <citation type="submission" date="2019-09" db="EMBL/GenBank/DDBJ databases">
        <title>Bird 10,000 Genomes (B10K) Project - Family phase.</title>
        <authorList>
            <person name="Zhang G."/>
        </authorList>
    </citation>
    <scope>NUCLEOTIDE SEQUENCE [LARGE SCALE GENOMIC DNA]</scope>
    <source>
        <strain evidence="2">B10K-DU-002-46</strain>
        <tissue evidence="2">Muscle</tissue>
    </source>
</reference>
<evidence type="ECO:0000313" key="3">
    <source>
        <dbReference type="Proteomes" id="UP000580825"/>
    </source>
</evidence>
<feature type="coiled-coil region" evidence="1">
    <location>
        <begin position="11"/>
        <end position="131"/>
    </location>
</feature>
<feature type="non-terminal residue" evidence="2">
    <location>
        <position position="188"/>
    </location>
</feature>
<dbReference type="PANTHER" id="PTHR18853:SF9">
    <property type="entry name" value="COILED-COIL DOMAIN-CONTAINING PROTEIN 27"/>
    <property type="match status" value="1"/>
</dbReference>
<organism evidence="2 3">
    <name type="scientific">Scytalopus superciliaris</name>
    <dbReference type="NCBI Taxonomy" id="312124"/>
    <lineage>
        <taxon>Eukaryota</taxon>
        <taxon>Metazoa</taxon>
        <taxon>Chordata</taxon>
        <taxon>Craniata</taxon>
        <taxon>Vertebrata</taxon>
        <taxon>Euteleostomi</taxon>
        <taxon>Archelosauria</taxon>
        <taxon>Archosauria</taxon>
        <taxon>Dinosauria</taxon>
        <taxon>Saurischia</taxon>
        <taxon>Theropoda</taxon>
        <taxon>Coelurosauria</taxon>
        <taxon>Aves</taxon>
        <taxon>Neognathae</taxon>
        <taxon>Neoaves</taxon>
        <taxon>Telluraves</taxon>
        <taxon>Australaves</taxon>
        <taxon>Passeriformes</taxon>
        <taxon>Rhinocryptidae</taxon>
        <taxon>Scytalopus</taxon>
    </lineage>
</organism>
<dbReference type="Proteomes" id="UP000580825">
    <property type="component" value="Unassembled WGS sequence"/>
</dbReference>
<comment type="caution">
    <text evidence="2">The sequence shown here is derived from an EMBL/GenBank/DDBJ whole genome shotgun (WGS) entry which is preliminary data.</text>
</comment>
<dbReference type="EMBL" id="VXBX01009452">
    <property type="protein sequence ID" value="NXP29234.1"/>
    <property type="molecule type" value="Genomic_DNA"/>
</dbReference>
<accession>A0A7L1Z7K2</accession>
<sequence>TGTIISLQRQLEIQESELWRIRSENEMLQKQLREEKDHFEAMSERFGGLTKEERKEERIAMIKEENRSLKQVVTEQESQLAKQKELISDLEGTIRRLRLDLVTSRHHIQKQEQAQKEIQNKAEALEQKELQTRVVLERMSSKFERYRSRIIQAAFSVEGSQHPPVELNDEQVLEELQVRGSSKLSFQQ</sequence>
<dbReference type="PANTHER" id="PTHR18853">
    <property type="entry name" value="FORKHEAD-ASSOCIATED DOMAIN-CONTAINING PROTEIN 1-RELATED"/>
    <property type="match status" value="1"/>
</dbReference>
<protein>
    <submittedName>
        <fullName evidence="2">CCD27 protein</fullName>
    </submittedName>
</protein>
<keyword evidence="1" id="KW-0175">Coiled coil</keyword>
<dbReference type="AlphaFoldDB" id="A0A7L1Z7K2"/>
<evidence type="ECO:0000313" key="2">
    <source>
        <dbReference type="EMBL" id="NXP29234.1"/>
    </source>
</evidence>
<proteinExistence type="predicted"/>
<name>A0A7L1Z7K2_9PASS</name>